<organism evidence="3 4">
    <name type="scientific">Deinococcus aluminii</name>
    <dbReference type="NCBI Taxonomy" id="1656885"/>
    <lineage>
        <taxon>Bacteria</taxon>
        <taxon>Thermotogati</taxon>
        <taxon>Deinococcota</taxon>
        <taxon>Deinococci</taxon>
        <taxon>Deinococcales</taxon>
        <taxon>Deinococcaceae</taxon>
        <taxon>Deinococcus</taxon>
    </lineage>
</organism>
<name>A0ABP9XF04_9DEIO</name>
<dbReference type="EMBL" id="BAABRV010000005">
    <property type="protein sequence ID" value="GAA5533927.1"/>
    <property type="molecule type" value="Genomic_DNA"/>
</dbReference>
<sequence>MRFPRFLLAALTALSLSAQATTPAPALALQNVPVVLQGYNDCGPASIAMVLGYYGLAVNVKSISQATKPSPNSYMSVAAINGYVSRYGLRTVQITGSQIGLVKNLITLGVPTIVLQYYREVGKVPHFRVVRGYDDRVGRLYLADPLIGYAYVSYQDFDQLWNTQGRVAVAVYPPNLHARVMQALGVRAADHA</sequence>
<keyword evidence="4" id="KW-1185">Reference proteome</keyword>
<proteinExistence type="predicted"/>
<feature type="chain" id="PRO_5047044473" description="Peptidase C39 domain-containing protein" evidence="1">
    <location>
        <begin position="21"/>
        <end position="192"/>
    </location>
</feature>
<accession>A0ABP9XF04</accession>
<dbReference type="Gene3D" id="3.90.70.10">
    <property type="entry name" value="Cysteine proteinases"/>
    <property type="match status" value="1"/>
</dbReference>
<feature type="signal peptide" evidence="1">
    <location>
        <begin position="1"/>
        <end position="20"/>
    </location>
</feature>
<evidence type="ECO:0000256" key="1">
    <source>
        <dbReference type="SAM" id="SignalP"/>
    </source>
</evidence>
<dbReference type="RefSeq" id="WP_345454788.1">
    <property type="nucleotide sequence ID" value="NZ_BAABRV010000005.1"/>
</dbReference>
<dbReference type="Proteomes" id="UP001404956">
    <property type="component" value="Unassembled WGS sequence"/>
</dbReference>
<protein>
    <recommendedName>
        <fullName evidence="2">Peptidase C39 domain-containing protein</fullName>
    </recommendedName>
</protein>
<dbReference type="InterPro" id="IPR039564">
    <property type="entry name" value="Peptidase_C39-like"/>
</dbReference>
<comment type="caution">
    <text evidence="3">The sequence shown here is derived from an EMBL/GenBank/DDBJ whole genome shotgun (WGS) entry which is preliminary data.</text>
</comment>
<gene>
    <name evidence="3" type="ORF">Dalu01_02335</name>
</gene>
<dbReference type="PROSITE" id="PS50990">
    <property type="entry name" value="PEPTIDASE_C39"/>
    <property type="match status" value="1"/>
</dbReference>
<dbReference type="InterPro" id="IPR005074">
    <property type="entry name" value="Peptidase_C39"/>
</dbReference>
<dbReference type="Pfam" id="PF13529">
    <property type="entry name" value="Peptidase_C39_2"/>
    <property type="match status" value="1"/>
</dbReference>
<reference evidence="3 4" key="1">
    <citation type="submission" date="2024-02" db="EMBL/GenBank/DDBJ databases">
        <title>Deinococcus aluminii NBRC 112889.</title>
        <authorList>
            <person name="Ichikawa N."/>
            <person name="Katano-Makiyama Y."/>
            <person name="Hidaka K."/>
        </authorList>
    </citation>
    <scope>NUCLEOTIDE SEQUENCE [LARGE SCALE GENOMIC DNA]</scope>
    <source>
        <strain evidence="3 4">NBRC 112889</strain>
    </source>
</reference>
<evidence type="ECO:0000313" key="4">
    <source>
        <dbReference type="Proteomes" id="UP001404956"/>
    </source>
</evidence>
<evidence type="ECO:0000313" key="3">
    <source>
        <dbReference type="EMBL" id="GAA5533927.1"/>
    </source>
</evidence>
<evidence type="ECO:0000259" key="2">
    <source>
        <dbReference type="PROSITE" id="PS50990"/>
    </source>
</evidence>
<feature type="domain" description="Peptidase C39" evidence="2">
    <location>
        <begin position="37"/>
        <end position="168"/>
    </location>
</feature>
<keyword evidence="1" id="KW-0732">Signal</keyword>